<dbReference type="OrthoDB" id="2165293at2"/>
<evidence type="ECO:0000313" key="1">
    <source>
        <dbReference type="EMBL" id="OJG11229.1"/>
    </source>
</evidence>
<evidence type="ECO:0008006" key="3">
    <source>
        <dbReference type="Google" id="ProtNLM"/>
    </source>
</evidence>
<dbReference type="AlphaFoldDB" id="A0A1L8QUP8"/>
<evidence type="ECO:0000313" key="2">
    <source>
        <dbReference type="Proteomes" id="UP000182149"/>
    </source>
</evidence>
<accession>A0A1L8QUP8</accession>
<proteinExistence type="predicted"/>
<name>A0A1L8QUP8_9ENTE</name>
<dbReference type="Pfam" id="PF11217">
    <property type="entry name" value="DUF3013"/>
    <property type="match status" value="1"/>
</dbReference>
<keyword evidence="2" id="KW-1185">Reference proteome</keyword>
<dbReference type="Proteomes" id="UP000182149">
    <property type="component" value="Unassembled WGS sequence"/>
</dbReference>
<reference evidence="1 2" key="1">
    <citation type="submission" date="2014-12" db="EMBL/GenBank/DDBJ databases">
        <title>Draft genome sequences of 29 type strains of Enterococci.</title>
        <authorList>
            <person name="Zhong Z."/>
            <person name="Sun Z."/>
            <person name="Liu W."/>
            <person name="Zhang W."/>
            <person name="Zhang H."/>
        </authorList>
    </citation>
    <scope>NUCLEOTIDE SEQUENCE [LARGE SCALE GENOMIC DNA]</scope>
    <source>
        <strain evidence="1 2">DSM 17690</strain>
    </source>
</reference>
<dbReference type="STRING" id="328396.RU93_GL001716"/>
<gene>
    <name evidence="1" type="ORF">RU93_GL001716</name>
</gene>
<comment type="caution">
    <text evidence="1">The sequence shown here is derived from an EMBL/GenBank/DDBJ whole genome shotgun (WGS) entry which is preliminary data.</text>
</comment>
<sequence length="159" mass="18371">MAKETMLHFLDEQLTKKMSDYEVAIDWDNRNHTIELVFLLFAENKEQWLIDDATGVGSEEEVIEFEDSILLYDPVKSKIDPDDYLACLPYAGKKGMKKSELVGLVDYIKEILDEGQGDLLDFLDQEETDVFELHFDEARYAQIVAAYKGPDQMIPYPSY</sequence>
<dbReference type="RefSeq" id="WP_071874431.1">
    <property type="nucleotide sequence ID" value="NZ_JBHSHF010000020.1"/>
</dbReference>
<dbReference type="InterPro" id="IPR021380">
    <property type="entry name" value="DUF3013"/>
</dbReference>
<organism evidence="1 2">
    <name type="scientific">Enterococcus aquimarinus</name>
    <dbReference type="NCBI Taxonomy" id="328396"/>
    <lineage>
        <taxon>Bacteria</taxon>
        <taxon>Bacillati</taxon>
        <taxon>Bacillota</taxon>
        <taxon>Bacilli</taxon>
        <taxon>Lactobacillales</taxon>
        <taxon>Enterococcaceae</taxon>
        <taxon>Enterococcus</taxon>
    </lineage>
</organism>
<dbReference type="EMBL" id="JXKD01000004">
    <property type="protein sequence ID" value="OJG11229.1"/>
    <property type="molecule type" value="Genomic_DNA"/>
</dbReference>
<protein>
    <recommendedName>
        <fullName evidence="3">DUF3013 family protein</fullName>
    </recommendedName>
</protein>
<dbReference type="Gene3D" id="3.40.50.11250">
    <property type="entry name" value="Protein of unknown function DUF3013"/>
    <property type="match status" value="1"/>
</dbReference>